<dbReference type="Pfam" id="PF04402">
    <property type="entry name" value="SIMPL"/>
    <property type="match status" value="1"/>
</dbReference>
<feature type="non-terminal residue" evidence="2">
    <location>
        <position position="1"/>
    </location>
</feature>
<name>A0A1F6Y9G0_9BACT</name>
<dbReference type="PANTHER" id="PTHR34387">
    <property type="entry name" value="SLR1258 PROTEIN"/>
    <property type="match status" value="1"/>
</dbReference>
<keyword evidence="1" id="KW-0175">Coiled coil</keyword>
<protein>
    <recommendedName>
        <fullName evidence="4">26 kDa periplasmic immunogenic protein</fullName>
    </recommendedName>
</protein>
<dbReference type="EMBL" id="MFVV01000029">
    <property type="protein sequence ID" value="OGJ02976.1"/>
    <property type="molecule type" value="Genomic_DNA"/>
</dbReference>
<dbReference type="InterPro" id="IPR052022">
    <property type="entry name" value="26kDa_periplasmic_antigen"/>
</dbReference>
<dbReference type="Proteomes" id="UP000176192">
    <property type="component" value="Unassembled WGS sequence"/>
</dbReference>
<gene>
    <name evidence="2" type="ORF">A3G06_01690</name>
</gene>
<dbReference type="PANTHER" id="PTHR34387:SF2">
    <property type="entry name" value="SLR1258 PROTEIN"/>
    <property type="match status" value="1"/>
</dbReference>
<proteinExistence type="predicted"/>
<dbReference type="InterPro" id="IPR007497">
    <property type="entry name" value="SIMPL/DUF541"/>
</dbReference>
<dbReference type="STRING" id="1801797.A3G06_01690"/>
<sequence length="234" mass="25432">SYGTLGNKEKNTITLSGHGEVQAVPDIANVYFAVEGRGVTQAAASEEVNTKIKKVMDFLRSQDIEERDIKTEGYNSYPRYSNPEPCPLYYSPDGVMPPCPRGESKIIGYTVSESVTVKIRKVDDASLVIDGLNEIGVNNMSGPNFAIDDEEALKREARKEAIEEAKEKARILADDLGVDLGRIASFSESGNYYPVYGMGEAYKTLDSVTSSAPAILPAGENTISADVTITYEIN</sequence>
<dbReference type="Gene3D" id="3.30.70.2970">
    <property type="entry name" value="Protein of unknown function (DUF541), domain 2"/>
    <property type="match status" value="1"/>
</dbReference>
<accession>A0A1F6Y9G0</accession>
<dbReference type="AlphaFoldDB" id="A0A1F6Y9G0"/>
<reference evidence="2 3" key="1">
    <citation type="journal article" date="2016" name="Nat. Commun.">
        <title>Thousands of microbial genomes shed light on interconnected biogeochemical processes in an aquifer system.</title>
        <authorList>
            <person name="Anantharaman K."/>
            <person name="Brown C.T."/>
            <person name="Hug L.A."/>
            <person name="Sharon I."/>
            <person name="Castelle C.J."/>
            <person name="Probst A.J."/>
            <person name="Thomas B.C."/>
            <person name="Singh A."/>
            <person name="Wilkins M.J."/>
            <person name="Karaoz U."/>
            <person name="Brodie E.L."/>
            <person name="Williams K.H."/>
            <person name="Hubbard S.S."/>
            <person name="Banfield J.F."/>
        </authorList>
    </citation>
    <scope>NUCLEOTIDE SEQUENCE [LARGE SCALE GENOMIC DNA]</scope>
</reference>
<evidence type="ECO:0000313" key="3">
    <source>
        <dbReference type="Proteomes" id="UP000176192"/>
    </source>
</evidence>
<dbReference type="GO" id="GO:0006974">
    <property type="term" value="P:DNA damage response"/>
    <property type="evidence" value="ECO:0007669"/>
    <property type="project" value="TreeGrafter"/>
</dbReference>
<organism evidence="2 3">
    <name type="scientific">Candidatus Nomurabacteria bacterium RIFCSPLOWO2_12_FULL_46_14</name>
    <dbReference type="NCBI Taxonomy" id="1801797"/>
    <lineage>
        <taxon>Bacteria</taxon>
        <taxon>Candidatus Nomuraibacteriota</taxon>
    </lineage>
</organism>
<evidence type="ECO:0000256" key="1">
    <source>
        <dbReference type="SAM" id="Coils"/>
    </source>
</evidence>
<evidence type="ECO:0000313" key="2">
    <source>
        <dbReference type="EMBL" id="OGJ02976.1"/>
    </source>
</evidence>
<feature type="coiled-coil region" evidence="1">
    <location>
        <begin position="147"/>
        <end position="175"/>
    </location>
</feature>
<dbReference type="Gene3D" id="3.30.110.170">
    <property type="entry name" value="Protein of unknown function (DUF541), domain 1"/>
    <property type="match status" value="1"/>
</dbReference>
<comment type="caution">
    <text evidence="2">The sequence shown here is derived from an EMBL/GenBank/DDBJ whole genome shotgun (WGS) entry which is preliminary data.</text>
</comment>
<evidence type="ECO:0008006" key="4">
    <source>
        <dbReference type="Google" id="ProtNLM"/>
    </source>
</evidence>